<name>A0A8S5N5H4_9CAUD</name>
<dbReference type="Gene3D" id="2.160.20.80">
    <property type="entry name" value="E3 ubiquitin-protein ligase SopA"/>
    <property type="match status" value="1"/>
</dbReference>
<accession>A0A8S5N5H4</accession>
<dbReference type="Pfam" id="PF00805">
    <property type="entry name" value="Pentapeptide"/>
    <property type="match status" value="1"/>
</dbReference>
<dbReference type="InterPro" id="IPR051082">
    <property type="entry name" value="Pentapeptide-BTB/POZ_domain"/>
</dbReference>
<dbReference type="InterPro" id="IPR001646">
    <property type="entry name" value="5peptide_repeat"/>
</dbReference>
<dbReference type="EMBL" id="BK015061">
    <property type="protein sequence ID" value="DAD89435.1"/>
    <property type="molecule type" value="Genomic_DNA"/>
</dbReference>
<organism evidence="1">
    <name type="scientific">Myoviridae sp. ctxpQ22</name>
    <dbReference type="NCBI Taxonomy" id="2826715"/>
    <lineage>
        <taxon>Viruses</taxon>
        <taxon>Duplodnaviria</taxon>
        <taxon>Heunggongvirae</taxon>
        <taxon>Uroviricota</taxon>
        <taxon>Caudoviricetes</taxon>
    </lineage>
</organism>
<dbReference type="SUPFAM" id="SSF141571">
    <property type="entry name" value="Pentapeptide repeat-like"/>
    <property type="match status" value="1"/>
</dbReference>
<protein>
    <submittedName>
        <fullName evidence="1">Pentapeptide repeat protein</fullName>
    </submittedName>
</protein>
<dbReference type="PANTHER" id="PTHR14136:SF17">
    <property type="entry name" value="BTB_POZ DOMAIN-CONTAINING PROTEIN KCTD9"/>
    <property type="match status" value="1"/>
</dbReference>
<evidence type="ECO:0000313" key="1">
    <source>
        <dbReference type="EMBL" id="DAD89435.1"/>
    </source>
</evidence>
<reference evidence="1" key="1">
    <citation type="journal article" date="2021" name="Proc. Natl. Acad. Sci. U.S.A.">
        <title>A Catalog of Tens of Thousands of Viruses from Human Metagenomes Reveals Hidden Associations with Chronic Diseases.</title>
        <authorList>
            <person name="Tisza M.J."/>
            <person name="Buck C.B."/>
        </authorList>
    </citation>
    <scope>NUCLEOTIDE SEQUENCE</scope>
    <source>
        <strain evidence="1">CtxpQ22</strain>
    </source>
</reference>
<sequence length="160" mass="17729">MKISDEKLQEIIASHGKWLRNREGGQRADLREADLGGADLRDAYLSGADLSGAYLGGADLSGADLSGADLRGADLDKTYYQVVRIGSRRGTTTFCVDDDNVTCGCWNGYKGGTLEEFKARVENVYGDKGETPNKRYYTQYMAAIEFFKKMAELEKEEQND</sequence>
<dbReference type="PANTHER" id="PTHR14136">
    <property type="entry name" value="BTB_POZ DOMAIN-CONTAINING PROTEIN KCTD9"/>
    <property type="match status" value="1"/>
</dbReference>
<proteinExistence type="predicted"/>